<organism evidence="3 4">
    <name type="scientific">Geodermatophilus siccatus</name>
    <dbReference type="NCBI Taxonomy" id="1137991"/>
    <lineage>
        <taxon>Bacteria</taxon>
        <taxon>Bacillati</taxon>
        <taxon>Actinomycetota</taxon>
        <taxon>Actinomycetes</taxon>
        <taxon>Geodermatophilales</taxon>
        <taxon>Geodermatophilaceae</taxon>
        <taxon>Geodermatophilus</taxon>
    </lineage>
</organism>
<keyword evidence="2" id="KW-0472">Membrane</keyword>
<dbReference type="EMBL" id="FNHE01000004">
    <property type="protein sequence ID" value="SDM23725.1"/>
    <property type="molecule type" value="Genomic_DNA"/>
</dbReference>
<protein>
    <submittedName>
        <fullName evidence="3">Uncharacterized protein</fullName>
    </submittedName>
</protein>
<name>A0A1G9RMV9_9ACTN</name>
<feature type="transmembrane region" description="Helical" evidence="2">
    <location>
        <begin position="51"/>
        <end position="67"/>
    </location>
</feature>
<sequence>MSPESRRVAGIVLIVLPTVVIGGVSVLSLLIGDPGYRDNPLRQDLWRAGHAHAGVLLLLSLVALRYVDETRLSERARWFVRLAFPTAAVLLPVAFFLSVLMPQDREPSAVIHLAYAGAVVLVSGMLTLAVGLLRGTTSPSARGGSPSPEALAPPAPRDPHPRASSPTPPMG</sequence>
<feature type="region of interest" description="Disordered" evidence="1">
    <location>
        <begin position="137"/>
        <end position="171"/>
    </location>
</feature>
<keyword evidence="2" id="KW-0812">Transmembrane</keyword>
<evidence type="ECO:0000256" key="2">
    <source>
        <dbReference type="SAM" id="Phobius"/>
    </source>
</evidence>
<keyword evidence="2" id="KW-1133">Transmembrane helix</keyword>
<proteinExistence type="predicted"/>
<evidence type="ECO:0000313" key="3">
    <source>
        <dbReference type="EMBL" id="SDM23725.1"/>
    </source>
</evidence>
<evidence type="ECO:0000313" key="4">
    <source>
        <dbReference type="Proteomes" id="UP000198680"/>
    </source>
</evidence>
<evidence type="ECO:0000256" key="1">
    <source>
        <dbReference type="SAM" id="MobiDB-lite"/>
    </source>
</evidence>
<feature type="transmembrane region" description="Helical" evidence="2">
    <location>
        <begin position="79"/>
        <end position="101"/>
    </location>
</feature>
<reference evidence="4" key="1">
    <citation type="submission" date="2016-10" db="EMBL/GenBank/DDBJ databases">
        <authorList>
            <person name="Varghese N."/>
            <person name="Submissions S."/>
        </authorList>
    </citation>
    <scope>NUCLEOTIDE SEQUENCE [LARGE SCALE GENOMIC DNA]</scope>
    <source>
        <strain evidence="4">DSM 45419</strain>
    </source>
</reference>
<dbReference type="STRING" id="1137991.SAMN05660642_01963"/>
<dbReference type="Proteomes" id="UP000198680">
    <property type="component" value="Unassembled WGS sequence"/>
</dbReference>
<feature type="transmembrane region" description="Helical" evidence="2">
    <location>
        <begin position="12"/>
        <end position="31"/>
    </location>
</feature>
<dbReference type="AlphaFoldDB" id="A0A1G9RMV9"/>
<feature type="transmembrane region" description="Helical" evidence="2">
    <location>
        <begin position="113"/>
        <end position="133"/>
    </location>
</feature>
<accession>A0A1G9RMV9</accession>
<gene>
    <name evidence="3" type="ORF">SAMN05660642_01963</name>
</gene>
<keyword evidence="4" id="KW-1185">Reference proteome</keyword>
<dbReference type="RefSeq" id="WP_175479520.1">
    <property type="nucleotide sequence ID" value="NZ_FNHE01000004.1"/>
</dbReference>